<dbReference type="SUPFAM" id="SSF53474">
    <property type="entry name" value="alpha/beta-Hydrolases"/>
    <property type="match status" value="1"/>
</dbReference>
<dbReference type="InterPro" id="IPR029058">
    <property type="entry name" value="AB_hydrolase_fold"/>
</dbReference>
<dbReference type="GO" id="GO:0031177">
    <property type="term" value="F:phosphopantetheine binding"/>
    <property type="evidence" value="ECO:0007669"/>
    <property type="project" value="InterPro"/>
</dbReference>
<dbReference type="PANTHER" id="PTHR43775:SF21">
    <property type="entry name" value="NON-REDUCING POLYKETIDE SYNTHASE AUSA-RELATED"/>
    <property type="match status" value="1"/>
</dbReference>
<dbReference type="Pfam" id="PF00109">
    <property type="entry name" value="ketoacyl-synt"/>
    <property type="match status" value="1"/>
</dbReference>
<dbReference type="Pfam" id="PF02801">
    <property type="entry name" value="Ketoacyl-synt_C"/>
    <property type="match status" value="1"/>
</dbReference>
<dbReference type="InterPro" id="IPR014030">
    <property type="entry name" value="Ketoacyl_synth_N"/>
</dbReference>
<dbReference type="GO" id="GO:0044550">
    <property type="term" value="P:secondary metabolite biosynthetic process"/>
    <property type="evidence" value="ECO:0007669"/>
    <property type="project" value="TreeGrafter"/>
</dbReference>
<dbReference type="Gene3D" id="3.40.47.10">
    <property type="match status" value="1"/>
</dbReference>
<dbReference type="PANTHER" id="PTHR43775">
    <property type="entry name" value="FATTY ACID SYNTHASE"/>
    <property type="match status" value="1"/>
</dbReference>
<dbReference type="InterPro" id="IPR050091">
    <property type="entry name" value="PKS_NRPS_Biosynth_Enz"/>
</dbReference>
<dbReference type="InterPro" id="IPR049551">
    <property type="entry name" value="PKS_DH_C"/>
</dbReference>
<dbReference type="Gene3D" id="3.40.366.10">
    <property type="entry name" value="Malonyl-Coenzyme A Acyl Carrier Protein, domain 2"/>
    <property type="match status" value="3"/>
</dbReference>
<dbReference type="InterPro" id="IPR042104">
    <property type="entry name" value="PKS_dehydratase_sf"/>
</dbReference>
<dbReference type="InterPro" id="IPR014031">
    <property type="entry name" value="Ketoacyl_synth_C"/>
</dbReference>
<name>A0A8K0UIP4_9AGAR</name>
<dbReference type="InterPro" id="IPR016039">
    <property type="entry name" value="Thiolase-like"/>
</dbReference>
<evidence type="ECO:0000256" key="3">
    <source>
        <dbReference type="ARBA" id="ARBA00022553"/>
    </source>
</evidence>
<evidence type="ECO:0000256" key="5">
    <source>
        <dbReference type="ARBA" id="ARBA00023026"/>
    </source>
</evidence>
<dbReference type="Pfam" id="PF00975">
    <property type="entry name" value="Thioesterase"/>
    <property type="match status" value="1"/>
</dbReference>
<feature type="active site" description="Proton donor; for dehydratase activity" evidence="6">
    <location>
        <position position="1516"/>
    </location>
</feature>
<gene>
    <name evidence="10" type="ORF">BXZ70DRAFT_978018</name>
</gene>
<evidence type="ECO:0000259" key="9">
    <source>
        <dbReference type="PROSITE" id="PS52019"/>
    </source>
</evidence>
<dbReference type="InterPro" id="IPR049552">
    <property type="entry name" value="PKS_DH_N"/>
</dbReference>
<dbReference type="InterPro" id="IPR018201">
    <property type="entry name" value="Ketoacyl_synth_AS"/>
</dbReference>
<reference evidence="10" key="1">
    <citation type="journal article" date="2021" name="New Phytol.">
        <title>Evolutionary innovations through gain and loss of genes in the ectomycorrhizal Boletales.</title>
        <authorList>
            <person name="Wu G."/>
            <person name="Miyauchi S."/>
            <person name="Morin E."/>
            <person name="Kuo A."/>
            <person name="Drula E."/>
            <person name="Varga T."/>
            <person name="Kohler A."/>
            <person name="Feng B."/>
            <person name="Cao Y."/>
            <person name="Lipzen A."/>
            <person name="Daum C."/>
            <person name="Hundley H."/>
            <person name="Pangilinan J."/>
            <person name="Johnson J."/>
            <person name="Barry K."/>
            <person name="LaButti K."/>
            <person name="Ng V."/>
            <person name="Ahrendt S."/>
            <person name="Min B."/>
            <person name="Choi I.G."/>
            <person name="Park H."/>
            <person name="Plett J.M."/>
            <person name="Magnuson J."/>
            <person name="Spatafora J.W."/>
            <person name="Nagy L.G."/>
            <person name="Henrissat B."/>
            <person name="Grigoriev I.V."/>
            <person name="Yang Z.L."/>
            <person name="Xu J."/>
            <person name="Martin F.M."/>
        </authorList>
    </citation>
    <scope>NUCLEOTIDE SEQUENCE</scope>
    <source>
        <strain evidence="10">KKN 215</strain>
    </source>
</reference>
<keyword evidence="4" id="KW-0808">Transferase</keyword>
<feature type="active site" description="Proton acceptor; for dehydratase activity" evidence="6">
    <location>
        <position position="1327"/>
    </location>
</feature>
<dbReference type="SUPFAM" id="SSF52151">
    <property type="entry name" value="FabD/lysophospholipase-like"/>
    <property type="match status" value="2"/>
</dbReference>
<evidence type="ECO:0000313" key="10">
    <source>
        <dbReference type="EMBL" id="KAH8088988.1"/>
    </source>
</evidence>
<dbReference type="InterPro" id="IPR001031">
    <property type="entry name" value="Thioesterase"/>
</dbReference>
<feature type="domain" description="PKS/mFAS DH" evidence="9">
    <location>
        <begin position="1294"/>
        <end position="1603"/>
    </location>
</feature>
<dbReference type="InterPro" id="IPR016036">
    <property type="entry name" value="Malonyl_transacylase_ACP-bd"/>
</dbReference>
<dbReference type="InterPro" id="IPR001227">
    <property type="entry name" value="Ac_transferase_dom_sf"/>
</dbReference>
<keyword evidence="2" id="KW-0596">Phosphopantetheine</keyword>
<feature type="region of interest" description="N-terminal hotdog fold" evidence="6">
    <location>
        <begin position="1294"/>
        <end position="1430"/>
    </location>
</feature>
<dbReference type="InterPro" id="IPR014043">
    <property type="entry name" value="Acyl_transferase_dom"/>
</dbReference>
<dbReference type="SMART" id="SM00823">
    <property type="entry name" value="PKS_PP"/>
    <property type="match status" value="2"/>
</dbReference>
<dbReference type="PROSITE" id="PS00606">
    <property type="entry name" value="KS3_1"/>
    <property type="match status" value="1"/>
</dbReference>
<evidence type="ECO:0000256" key="4">
    <source>
        <dbReference type="ARBA" id="ARBA00022679"/>
    </source>
</evidence>
<dbReference type="GO" id="GO:0004315">
    <property type="term" value="F:3-oxoacyl-[acyl-carrier-protein] synthase activity"/>
    <property type="evidence" value="ECO:0007669"/>
    <property type="project" value="InterPro"/>
</dbReference>
<dbReference type="InterPro" id="IPR020806">
    <property type="entry name" value="PKS_PP-bd"/>
</dbReference>
<dbReference type="Pfam" id="PF00550">
    <property type="entry name" value="PP-binding"/>
    <property type="match status" value="2"/>
</dbReference>
<dbReference type="PROSITE" id="PS52004">
    <property type="entry name" value="KS3_2"/>
    <property type="match status" value="1"/>
</dbReference>
<keyword evidence="11" id="KW-1185">Reference proteome</keyword>
<comment type="pathway">
    <text evidence="1">Secondary metabolite biosynthesis.</text>
</comment>
<feature type="domain" description="Carrier" evidence="7">
    <location>
        <begin position="1757"/>
        <end position="1834"/>
    </location>
</feature>
<keyword evidence="3" id="KW-0597">Phosphoprotein</keyword>
<dbReference type="Proteomes" id="UP000813824">
    <property type="component" value="Unassembled WGS sequence"/>
</dbReference>
<accession>A0A8K0UIP4</accession>
<evidence type="ECO:0000313" key="11">
    <source>
        <dbReference type="Proteomes" id="UP000813824"/>
    </source>
</evidence>
<organism evidence="10 11">
    <name type="scientific">Cristinia sonorae</name>
    <dbReference type="NCBI Taxonomy" id="1940300"/>
    <lineage>
        <taxon>Eukaryota</taxon>
        <taxon>Fungi</taxon>
        <taxon>Dikarya</taxon>
        <taxon>Basidiomycota</taxon>
        <taxon>Agaricomycotina</taxon>
        <taxon>Agaricomycetes</taxon>
        <taxon>Agaricomycetidae</taxon>
        <taxon>Agaricales</taxon>
        <taxon>Pleurotineae</taxon>
        <taxon>Stephanosporaceae</taxon>
        <taxon>Cristinia</taxon>
    </lineage>
</organism>
<dbReference type="SUPFAM" id="SSF55048">
    <property type="entry name" value="Probable ACP-binding domain of malonyl-CoA ACP transacylase"/>
    <property type="match status" value="1"/>
</dbReference>
<dbReference type="InterPro" id="IPR020841">
    <property type="entry name" value="PKS_Beta-ketoAc_synthase_dom"/>
</dbReference>
<evidence type="ECO:0000259" key="8">
    <source>
        <dbReference type="PROSITE" id="PS52004"/>
    </source>
</evidence>
<sequence length="2101" mass="225454">MAAFVPRTHNIVVLDGQGSPAASAPHTLALALEDAHSPLGAAVLLTCYQSLCQEYYSLSPEHQPLAGFDPSSSSQPTSFLTHILTARPNAVTSNLAVYLAQLLRYVAQLDLSSQDLVPKDHAFLGFSTGMFAASVIAAAQSIPILLSSAVEGSRLAFWLGLRAQQFAETSLSATTIPSSSPWSLVVFGSSRSDIQQAVDQFNRDQPAPLKLNVTAVTHASCISVSGRPDVLNIFQDHHLPSSATLSRFASIHTLYHSPDLLHVKNLVMDDIHRRNITLPSYAALCRPLCSPVSGTWVSSSNTTSSSLTEDLVDMTLLFPVNFDYVIDHLTRELAIAHVANIKLINVGPGNALSRAVARSLTDIQVHSLDWTSVSANDATSAPASPAREPIAIVGMAVKFPGANDASGLWNVLEQCLNTVSEIPEARFNISDYTSRSGSKRSLKTRFGNFIENPDAFDNAFFRISPREARSMDPQQRLLLQVTYHALENAGYVPHSTATFNPDTFAAYVGVATNDYVQNLRNNADVYYSTGTLHAFLSGKISYAFGFSGPSMVIDTACSSSTVAIYQACRALNNGDCNAAVAGGVNVITSPDMYIGLDRAHFLSSTGQCKPWDASADGYCRSEGCGMFVLKRLSDAVAEKDNILGVIRGIEVNQSANADSITQPHVPTQISLFEKLVATTGVNPADISVIEAHGTGTKAGDPTEIESIRTVFARNRTATNPLHLTSIKANIGHSEAASGAASLAKLLLMLKHRAIPAVISLKQLNPHIRDLTTDGTRIDTEFTQWTTPNASKNRLALLNNFGAAGSNAALILEEAAPLPTTAERAATHALVFGIAAESEQALEKLRSAFMQQIDGGGDCLGSLADLSYTSTARRQVHTYRLAASGQSKEDLTRALKTAQVVHVNETQGKTVFLFSGQGGQYVGMGARLYSTVPVFRQVVDECHAKLVSWGFSGVLNVIAPRDGSDHHQDTDIQMFQSAVFVLEYALWVLWTSWGVQADAVAGHSLGEYAALVAAGVLSLDDALKLVAERARFMVQKCAQGRTGMLAVKASSVTISQLIASKPAFDTLSIACYNSSTDCVVAGINSQLQDLQKELKNGGTKCVVVNVPFAFHSDAMTPIVGDLINLARSVALSPPRIPVLSNVHGCMVSAGDGSIFNAEYFARHCRDPVRFEQCIQDLLIHPDFAAVTSWIELGPHPTTLPMLRSMPSTSQQSLYLPTLRKNTDDWQNLSTSLASLYCARSSIQWRKVFADLCPGAGLTDAPAYPFADTRYWVAFEEEAAKEILPEAVAPAAPKFSLIDGCVSLPPSGSDSPAIFQTSISTVAHLIEGHKVSGFGLCPASVYIEMASAAAQIVLENAGSVSSGSLVKLGDITFSNPLVYSPDVHRTIRIEINLSAPGNQHTGMFEISSYPDDQPTMCQTHCSGVFDKGSVAASTSKLAMSSTMVQRRRRTVTSNLESETFHTRTAYNVIFSRIVAYSPLYHTMKTITVDSDGNDAYAVVKLPPQATSGDHVVNPIFMDTLLHAAGFLINLNAGTNEAFICAQVDKINVIPDLVKNDATYGVYCSIGMLSETMAVADAYAVDLDQGTVVAHMKRLHFRRLRTAGFKSLLSSAVSRSTVLPSASGVATPASVESGITLLEDSPSNISDTSALMEKLKETMGSVLDLSPKVLGEDQELERLGLDSLTSIEAHHALCTGLNISLPDNLFVAAKSIRDLFEIVSRCTASQALRAEIKATLFPKTITAHPSTPTSEIIINPPHIQTSSAVASTIKSTMASVLDMPAHELRDDVDLERLGLDSLMSIEAHHTLCSALNMNLPADILLTCKTIRDLQAAISPTPTPIPPQPTVTAPETFGTEINPIPIQTTDRMGLAPLFLIHDGGGLASQYKKLGALDRPVFGIHNPKFATGGHWEGGIVEMAAHYAGLIKQQLSGTECLLGGWSVGGVLAFEISRLLSREGITVSGLVLIDSPCPQTSNTLSDAVINQVFSSKGKVPSKLRDLARDNIKSLTRSLVAYDHTKSPASHSRSPPAVMLACNEGLNVHHVDSRSTRWLADRQNLSEMVVEWEKALGEKVPVLEIPGNHFDIFDARNIDQVTAQLRQALAMLA</sequence>
<dbReference type="CDD" id="cd00833">
    <property type="entry name" value="PKS"/>
    <property type="match status" value="1"/>
</dbReference>
<dbReference type="InterPro" id="IPR016035">
    <property type="entry name" value="Acyl_Trfase/lysoPLipase"/>
</dbReference>
<dbReference type="InterPro" id="IPR032088">
    <property type="entry name" value="SAT"/>
</dbReference>
<comment type="caution">
    <text evidence="10">The sequence shown here is derived from an EMBL/GenBank/DDBJ whole genome shotgun (WGS) entry which is preliminary data.</text>
</comment>
<dbReference type="Pfam" id="PF21089">
    <property type="entry name" value="PKS_DH_N"/>
    <property type="match status" value="1"/>
</dbReference>
<dbReference type="PROSITE" id="PS52019">
    <property type="entry name" value="PKS_MFAS_DH"/>
    <property type="match status" value="1"/>
</dbReference>
<dbReference type="Gene3D" id="3.40.50.1820">
    <property type="entry name" value="alpha/beta hydrolase"/>
    <property type="match status" value="1"/>
</dbReference>
<dbReference type="PROSITE" id="PS50075">
    <property type="entry name" value="CARRIER"/>
    <property type="match status" value="2"/>
</dbReference>
<evidence type="ECO:0000256" key="6">
    <source>
        <dbReference type="PROSITE-ProRule" id="PRU01363"/>
    </source>
</evidence>
<dbReference type="GO" id="GO:0006633">
    <property type="term" value="P:fatty acid biosynthetic process"/>
    <property type="evidence" value="ECO:0007669"/>
    <property type="project" value="InterPro"/>
</dbReference>
<dbReference type="SMART" id="SM00825">
    <property type="entry name" value="PKS_KS"/>
    <property type="match status" value="1"/>
</dbReference>
<dbReference type="Gene3D" id="1.10.1200.10">
    <property type="entry name" value="ACP-like"/>
    <property type="match status" value="2"/>
</dbReference>
<dbReference type="InterPro" id="IPR049900">
    <property type="entry name" value="PKS_mFAS_DH"/>
</dbReference>
<dbReference type="Pfam" id="PF00698">
    <property type="entry name" value="Acyl_transf_1"/>
    <property type="match status" value="1"/>
</dbReference>
<dbReference type="EMBL" id="JAEVFJ010000039">
    <property type="protein sequence ID" value="KAH8088988.1"/>
    <property type="molecule type" value="Genomic_DNA"/>
</dbReference>
<feature type="region of interest" description="C-terminal hotdog fold" evidence="6">
    <location>
        <begin position="1454"/>
        <end position="1603"/>
    </location>
</feature>
<dbReference type="Pfam" id="PF16073">
    <property type="entry name" value="SAT"/>
    <property type="match status" value="1"/>
</dbReference>
<protein>
    <submittedName>
        <fullName evidence="10">Ketoacyl-synt-domain-containing protein</fullName>
    </submittedName>
</protein>
<dbReference type="GO" id="GO:0004312">
    <property type="term" value="F:fatty acid synthase activity"/>
    <property type="evidence" value="ECO:0007669"/>
    <property type="project" value="TreeGrafter"/>
</dbReference>
<dbReference type="SMART" id="SM00827">
    <property type="entry name" value="PKS_AT"/>
    <property type="match status" value="1"/>
</dbReference>
<dbReference type="InterPro" id="IPR036736">
    <property type="entry name" value="ACP-like_sf"/>
</dbReference>
<proteinExistence type="predicted"/>
<dbReference type="InterPro" id="IPR030918">
    <property type="entry name" value="PT_fungal_PKS"/>
</dbReference>
<dbReference type="NCBIfam" id="TIGR04532">
    <property type="entry name" value="PT_fungal_PKS"/>
    <property type="match status" value="1"/>
</dbReference>
<evidence type="ECO:0000259" key="7">
    <source>
        <dbReference type="PROSITE" id="PS50075"/>
    </source>
</evidence>
<dbReference type="SUPFAM" id="SSF47336">
    <property type="entry name" value="ACP-like"/>
    <property type="match status" value="2"/>
</dbReference>
<evidence type="ECO:0000256" key="1">
    <source>
        <dbReference type="ARBA" id="ARBA00005179"/>
    </source>
</evidence>
<dbReference type="OrthoDB" id="329835at2759"/>
<dbReference type="InterPro" id="IPR009081">
    <property type="entry name" value="PP-bd_ACP"/>
</dbReference>
<dbReference type="Gene3D" id="3.30.70.3290">
    <property type="match status" value="1"/>
</dbReference>
<keyword evidence="5" id="KW-0843">Virulence</keyword>
<dbReference type="Gene3D" id="3.10.129.110">
    <property type="entry name" value="Polyketide synthase dehydratase"/>
    <property type="match status" value="1"/>
</dbReference>
<dbReference type="SUPFAM" id="SSF53901">
    <property type="entry name" value="Thiolase-like"/>
    <property type="match status" value="1"/>
</dbReference>
<dbReference type="Pfam" id="PF14765">
    <property type="entry name" value="PS-DH"/>
    <property type="match status" value="1"/>
</dbReference>
<feature type="domain" description="Ketosynthase family 3 (KS3)" evidence="8">
    <location>
        <begin position="387"/>
        <end position="813"/>
    </location>
</feature>
<feature type="domain" description="Carrier" evidence="7">
    <location>
        <begin position="1643"/>
        <end position="1720"/>
    </location>
</feature>
<evidence type="ECO:0000256" key="2">
    <source>
        <dbReference type="ARBA" id="ARBA00022450"/>
    </source>
</evidence>